<evidence type="ECO:0000313" key="1">
    <source>
        <dbReference type="EMBL" id="KAJ5537617.1"/>
    </source>
</evidence>
<evidence type="ECO:0000313" key="2">
    <source>
        <dbReference type="Proteomes" id="UP001220324"/>
    </source>
</evidence>
<organism evidence="1 2">
    <name type="scientific">Penicillium frequentans</name>
    <dbReference type="NCBI Taxonomy" id="3151616"/>
    <lineage>
        <taxon>Eukaryota</taxon>
        <taxon>Fungi</taxon>
        <taxon>Dikarya</taxon>
        <taxon>Ascomycota</taxon>
        <taxon>Pezizomycotina</taxon>
        <taxon>Eurotiomycetes</taxon>
        <taxon>Eurotiomycetidae</taxon>
        <taxon>Eurotiales</taxon>
        <taxon>Aspergillaceae</taxon>
        <taxon>Penicillium</taxon>
    </lineage>
</organism>
<name>A0AAD6CRV3_9EURO</name>
<comment type="caution">
    <text evidence="1">The sequence shown here is derived from an EMBL/GenBank/DDBJ whole genome shotgun (WGS) entry which is preliminary data.</text>
</comment>
<sequence>MCRDSRTETSCVEGHLESLGVMNCLQEYRWGVEGQPDQQLLTAITETEYELRTVNLLEERARASYNDSPHSWTLEEHQTFMKAWDERYRLACGKWWNFKSKLPEGPWLRGFELWRSNPKWYMHRMICEGCEARHGCCSRNCGCCLKRLDNPDRKLGAGHCTTDCPCCIKARGFRSEGPKIGDPLFEPYKYRDISLPMRKAILMGASKYEMDNNVGFGLPKVQEDLILL</sequence>
<gene>
    <name evidence="1" type="ORF">N7494_007096</name>
</gene>
<accession>A0AAD6CRV3</accession>
<dbReference type="EMBL" id="JAQIZZ010000006">
    <property type="protein sequence ID" value="KAJ5537617.1"/>
    <property type="molecule type" value="Genomic_DNA"/>
</dbReference>
<proteinExistence type="predicted"/>
<protein>
    <submittedName>
        <fullName evidence="1">Uncharacterized protein</fullName>
    </submittedName>
</protein>
<keyword evidence="2" id="KW-1185">Reference proteome</keyword>
<reference evidence="1 2" key="1">
    <citation type="journal article" date="2023" name="IMA Fungus">
        <title>Comparative genomic study of the Penicillium genus elucidates a diverse pangenome and 15 lateral gene transfer events.</title>
        <authorList>
            <person name="Petersen C."/>
            <person name="Sorensen T."/>
            <person name="Nielsen M.R."/>
            <person name="Sondergaard T.E."/>
            <person name="Sorensen J.L."/>
            <person name="Fitzpatrick D.A."/>
            <person name="Frisvad J.C."/>
            <person name="Nielsen K.L."/>
        </authorList>
    </citation>
    <scope>NUCLEOTIDE SEQUENCE [LARGE SCALE GENOMIC DNA]</scope>
    <source>
        <strain evidence="1 2">IBT 35679</strain>
    </source>
</reference>
<dbReference type="AlphaFoldDB" id="A0AAD6CRV3"/>
<dbReference type="Proteomes" id="UP001220324">
    <property type="component" value="Unassembled WGS sequence"/>
</dbReference>